<accession>A0A836ZS65</accession>
<protein>
    <submittedName>
        <fullName evidence="1">Membrane protein</fullName>
    </submittedName>
</protein>
<organism evidence="1">
    <name type="scientific">Xanthomonas vasicola pv. vasculorum NCPPB 890</name>
    <dbReference type="NCBI Taxonomy" id="1184265"/>
    <lineage>
        <taxon>Bacteria</taxon>
        <taxon>Pseudomonadati</taxon>
        <taxon>Pseudomonadota</taxon>
        <taxon>Gammaproteobacteria</taxon>
        <taxon>Lysobacterales</taxon>
        <taxon>Lysobacteraceae</taxon>
        <taxon>Xanthomonas</taxon>
    </lineage>
</organism>
<name>A0A836ZS65_XANVA</name>
<evidence type="ECO:0000313" key="1">
    <source>
        <dbReference type="EMBL" id="KFA00714.1"/>
    </source>
</evidence>
<comment type="caution">
    <text evidence="1">The sequence shown here is derived from an EMBL/GenBank/DDBJ whole genome shotgun (WGS) entry which is preliminary data.</text>
</comment>
<dbReference type="RefSeq" id="WP_010368616.1">
    <property type="nucleotide sequence ID" value="NZ_AKBN02000021.1"/>
</dbReference>
<gene>
    <name evidence="1" type="ORF">A11K_0120460</name>
</gene>
<dbReference type="SUPFAM" id="SSF103473">
    <property type="entry name" value="MFS general substrate transporter"/>
    <property type="match status" value="1"/>
</dbReference>
<proteinExistence type="predicted"/>
<reference evidence="1" key="1">
    <citation type="submission" date="2012-05" db="EMBL/GenBank/DDBJ databases">
        <authorList>
            <person name="Studholme D.J."/>
            <person name="Wasukira A."/>
            <person name="Grant M."/>
        </authorList>
    </citation>
    <scope>NUCLEOTIDE SEQUENCE [LARGE SCALE GENOMIC DNA]</scope>
    <source>
        <strain evidence="1">NCPPB 890</strain>
    </source>
</reference>
<dbReference type="InterPro" id="IPR036259">
    <property type="entry name" value="MFS_trans_sf"/>
</dbReference>
<dbReference type="AlphaFoldDB" id="A0A836ZS65"/>
<dbReference type="Gene3D" id="1.20.1250.20">
    <property type="entry name" value="MFS general substrate transporter like domains"/>
    <property type="match status" value="1"/>
</dbReference>
<sequence>MSSPPHALPTALPPAALLAYAAAHFGKSLLWFTGELLLIFALTEHVGLSAVAAGFSVAGGLVVSAMMGLIAAQRWRADTNLARVGRTQWQGIALAAVTLSLVFVTPLLPPAARLISVLLLSLPFRAAYAVGDVAQNTLLGLARWPWRGARGVSAVRLIGSGLAALLVSAAIGLVLKAGDHNAASTALLIVALVSSIALLSAWWLRQTLQLHVHPIAEVSALIPAAQWQRAELLPLAVLATLTLALPTFTKLAPYLAQSQLGAAGWSSAVLISYAMGTMLVQPLAARWPTATLGRLVSCGAALSLSGLVFAIATTRSTLWDAVLACAMGMAAGSINQWVWARHAELVTTQTAAQQARGFAVLTASAQLALAAGSALIGLLLSACSHRVGAHHHLTWAMALGPIVCGTLCLLIACAAHGAAVFSGRSTTVPTRDLRNVID</sequence>
<dbReference type="EMBL" id="AKBN01001306">
    <property type="protein sequence ID" value="KFA00714.1"/>
    <property type="molecule type" value="Genomic_DNA"/>
</dbReference>